<protein>
    <submittedName>
        <fullName evidence="1">Tetraprenyl-beta-curcumene synthase family protein</fullName>
    </submittedName>
</protein>
<keyword evidence="2" id="KW-1185">Reference proteome</keyword>
<dbReference type="Pfam" id="PF10776">
    <property type="entry name" value="DUF2600"/>
    <property type="match status" value="1"/>
</dbReference>
<sequence>MASLLTTANSLNLIRRFVNQVFPLVDRELSYWRHRAAGAEPELAVQALASIRDKRFHCQGGAIYSLYPGVNTSRFVRLIVALQTISDYLDNLCDRAGVADEAAFRQLHLAMTDALDPDGEPRDYYLHYPLKDDGGYLAALVAACREETARLPAYGLVKPAALKLAGLYSELQIYKHLDPAVREAKMLAWGERHLAAYPGVTLWEFAAATGSTLGMFMLCALAANPDLTAAEAEATCAAYFPWICGLHILLDYYIDLAEDHCHGDLNFVAYYRSPDEIVARLTIFWRQALEHAGRLTQPGFTTTVVHGLLAMYLSDPKTQAPLEKRVKAALLDTAGGYARLLHNLCRLLRRQGIL</sequence>
<proteinExistence type="predicted"/>
<dbReference type="RefSeq" id="WP_413781480.1">
    <property type="nucleotide sequence ID" value="NZ_JAUOZS010000001.1"/>
</dbReference>
<name>A0ABU3P3B3_9FIRM</name>
<accession>A0ABU3P3B3</accession>
<dbReference type="InterPro" id="IPR019712">
    <property type="entry name" value="YtpB-like"/>
</dbReference>
<gene>
    <name evidence="1" type="ORF">Q4T40_17415</name>
</gene>
<evidence type="ECO:0000313" key="1">
    <source>
        <dbReference type="EMBL" id="MDT8903018.1"/>
    </source>
</evidence>
<organism evidence="1 2">
    <name type="scientific">Anaeroselena agilis</name>
    <dbReference type="NCBI Taxonomy" id="3063788"/>
    <lineage>
        <taxon>Bacteria</taxon>
        <taxon>Bacillati</taxon>
        <taxon>Bacillota</taxon>
        <taxon>Negativicutes</taxon>
        <taxon>Acetonemataceae</taxon>
        <taxon>Anaeroselena</taxon>
    </lineage>
</organism>
<dbReference type="Proteomes" id="UP001254848">
    <property type="component" value="Unassembled WGS sequence"/>
</dbReference>
<reference evidence="1 2" key="1">
    <citation type="submission" date="2023-07" db="EMBL/GenBank/DDBJ databases">
        <title>The novel representative of Negativicutes class, Anaeroselena agilis gen. nov. sp. nov.</title>
        <authorList>
            <person name="Prokofeva M.I."/>
            <person name="Elcheninov A.G."/>
            <person name="Klyukina A."/>
            <person name="Kublanov I.V."/>
            <person name="Frolov E.N."/>
            <person name="Podosokorskaya O.A."/>
        </authorList>
    </citation>
    <scope>NUCLEOTIDE SEQUENCE [LARGE SCALE GENOMIC DNA]</scope>
    <source>
        <strain evidence="1 2">4137-cl</strain>
    </source>
</reference>
<evidence type="ECO:0000313" key="2">
    <source>
        <dbReference type="Proteomes" id="UP001254848"/>
    </source>
</evidence>
<dbReference type="EMBL" id="JAUOZS010000001">
    <property type="protein sequence ID" value="MDT8903018.1"/>
    <property type="molecule type" value="Genomic_DNA"/>
</dbReference>
<comment type="caution">
    <text evidence="1">The sequence shown here is derived from an EMBL/GenBank/DDBJ whole genome shotgun (WGS) entry which is preliminary data.</text>
</comment>